<accession>A0AAE3MWW0</accession>
<dbReference type="SUPFAM" id="SSF52172">
    <property type="entry name" value="CheY-like"/>
    <property type="match status" value="1"/>
</dbReference>
<evidence type="ECO:0000313" key="5">
    <source>
        <dbReference type="Proteomes" id="UP001208771"/>
    </source>
</evidence>
<dbReference type="GO" id="GO:0000160">
    <property type="term" value="P:phosphorelay signal transduction system"/>
    <property type="evidence" value="ECO:0007669"/>
    <property type="project" value="InterPro"/>
</dbReference>
<name>A0AAE3MWW0_9HYPH</name>
<feature type="modified residue" description="4-aspartylphosphate" evidence="2">
    <location>
        <position position="65"/>
    </location>
</feature>
<dbReference type="InterPro" id="IPR011006">
    <property type="entry name" value="CheY-like_superfamily"/>
</dbReference>
<evidence type="ECO:0000259" key="3">
    <source>
        <dbReference type="PROSITE" id="PS50110"/>
    </source>
</evidence>
<dbReference type="InterPro" id="IPR001789">
    <property type="entry name" value="Sig_transdc_resp-reg_receiver"/>
</dbReference>
<gene>
    <name evidence="4" type="ORF">NOF55_02260</name>
</gene>
<dbReference type="PROSITE" id="PS50110">
    <property type="entry name" value="RESPONSE_REGULATORY"/>
    <property type="match status" value="1"/>
</dbReference>
<protein>
    <submittedName>
        <fullName evidence="4">Response regulator</fullName>
    </submittedName>
</protein>
<keyword evidence="1 2" id="KW-0597">Phosphoprotein</keyword>
<dbReference type="PANTHER" id="PTHR44591:SF24">
    <property type="entry name" value="PROTEIN-GLUTAMATE METHYLESTERASE_PROTEIN-GLUTAMINE GLUTAMINASE 1"/>
    <property type="match status" value="1"/>
</dbReference>
<dbReference type="PANTHER" id="PTHR44591">
    <property type="entry name" value="STRESS RESPONSE REGULATOR PROTEIN 1"/>
    <property type="match status" value="1"/>
</dbReference>
<evidence type="ECO:0000313" key="4">
    <source>
        <dbReference type="EMBL" id="MCX8995921.1"/>
    </source>
</evidence>
<evidence type="ECO:0000256" key="1">
    <source>
        <dbReference type="ARBA" id="ARBA00022553"/>
    </source>
</evidence>
<organism evidence="4 5">
    <name type="scientific">Ectorhizobium quercum</name>
    <dbReference type="NCBI Taxonomy" id="2965071"/>
    <lineage>
        <taxon>Bacteria</taxon>
        <taxon>Pseudomonadati</taxon>
        <taxon>Pseudomonadota</taxon>
        <taxon>Alphaproteobacteria</taxon>
        <taxon>Hyphomicrobiales</taxon>
        <taxon>Rhizobiaceae</taxon>
        <taxon>Ectorhizobium</taxon>
    </lineage>
</organism>
<proteinExistence type="predicted"/>
<dbReference type="Gene3D" id="3.40.50.2300">
    <property type="match status" value="1"/>
</dbReference>
<dbReference type="EMBL" id="JANFPI010000001">
    <property type="protein sequence ID" value="MCX8995921.1"/>
    <property type="molecule type" value="Genomic_DNA"/>
</dbReference>
<dbReference type="Proteomes" id="UP001208771">
    <property type="component" value="Unassembled WGS sequence"/>
</dbReference>
<dbReference type="AlphaFoldDB" id="A0AAE3MWW0"/>
<evidence type="ECO:0000256" key="2">
    <source>
        <dbReference type="PROSITE-ProRule" id="PRU00169"/>
    </source>
</evidence>
<dbReference type="RefSeq" id="WP_306409685.1">
    <property type="nucleotide sequence ID" value="NZ_JANFPI010000001.1"/>
</dbReference>
<comment type="caution">
    <text evidence="4">The sequence shown here is derived from an EMBL/GenBank/DDBJ whole genome shotgun (WGS) entry which is preliminary data.</text>
</comment>
<reference evidence="4" key="1">
    <citation type="submission" date="2022-07" db="EMBL/GenBank/DDBJ databases">
        <title>Ectorhizobium quercum gen.nov., sp. nov.</title>
        <authorList>
            <person name="Ma T."/>
            <person name="Li Y."/>
        </authorList>
    </citation>
    <scope>NUCLEOTIDE SEQUENCE</scope>
    <source>
        <strain evidence="4">BDR2-2</strain>
    </source>
</reference>
<dbReference type="InterPro" id="IPR050595">
    <property type="entry name" value="Bact_response_regulator"/>
</dbReference>
<feature type="domain" description="Response regulatory" evidence="3">
    <location>
        <begin position="15"/>
        <end position="125"/>
    </location>
</feature>
<sequence length="133" mass="14283">MKTPETNKAPVSAHRVLVIEDDALIGMLYEDVLAEMGHSICAIAQTVTDAVAAAAEHEPDLIIADASLRDGSGVDAVQEIVRHRFVPHLFVSGDRAGVRSRMPDAIIVQKPFLDPDLARAIQKALTAAPIPDR</sequence>
<keyword evidence="5" id="KW-1185">Reference proteome</keyword>
<dbReference type="SMART" id="SM00448">
    <property type="entry name" value="REC"/>
    <property type="match status" value="1"/>
</dbReference>
<dbReference type="Pfam" id="PF00072">
    <property type="entry name" value="Response_reg"/>
    <property type="match status" value="1"/>
</dbReference>